<dbReference type="Gene3D" id="3.40.50.410">
    <property type="entry name" value="von Willebrand factor, type A domain"/>
    <property type="match status" value="1"/>
</dbReference>
<dbReference type="EMBL" id="LAZR01001098">
    <property type="protein sequence ID" value="KKN50713.1"/>
    <property type="molecule type" value="Genomic_DNA"/>
</dbReference>
<feature type="domain" description="VWFA" evidence="1">
    <location>
        <begin position="48"/>
        <end position="246"/>
    </location>
</feature>
<dbReference type="InterPro" id="IPR036465">
    <property type="entry name" value="vWFA_dom_sf"/>
</dbReference>
<dbReference type="AlphaFoldDB" id="A0A0F9UAQ1"/>
<name>A0A0F9UAQ1_9ZZZZ</name>
<gene>
    <name evidence="2" type="ORF">LCGC14_0629740</name>
</gene>
<evidence type="ECO:0000313" key="2">
    <source>
        <dbReference type="EMBL" id="KKN50713.1"/>
    </source>
</evidence>
<organism evidence="2">
    <name type="scientific">marine sediment metagenome</name>
    <dbReference type="NCBI Taxonomy" id="412755"/>
    <lineage>
        <taxon>unclassified sequences</taxon>
        <taxon>metagenomes</taxon>
        <taxon>ecological metagenomes</taxon>
    </lineage>
</organism>
<evidence type="ECO:0000259" key="1">
    <source>
        <dbReference type="PROSITE" id="PS50234"/>
    </source>
</evidence>
<reference evidence="2" key="1">
    <citation type="journal article" date="2015" name="Nature">
        <title>Complex archaea that bridge the gap between prokaryotes and eukaryotes.</title>
        <authorList>
            <person name="Spang A."/>
            <person name="Saw J.H."/>
            <person name="Jorgensen S.L."/>
            <person name="Zaremba-Niedzwiedzka K."/>
            <person name="Martijn J."/>
            <person name="Lind A.E."/>
            <person name="van Eijk R."/>
            <person name="Schleper C."/>
            <person name="Guy L."/>
            <person name="Ettema T.J."/>
        </authorList>
    </citation>
    <scope>NUCLEOTIDE SEQUENCE</scope>
</reference>
<sequence length="261" mass="28160">MNNTLNNEASAGIISPASQSAIETELDDIALVSEGVEIDEIDSEEATLVHVAIDASSSMHEHRKAVINAYKQQFLDPLRAAKNADSILVATSVFSSGCDQNVRLIHGYTPIPKCPDLTDNDYSPSGMTPLYDAVFQGISGLVAYGQDLRDNGTRTKSIIIVLSDGWENDSSVTQAKVRRLSEDVLKAQEFILSYIFFGDESEGNIAAETIGFPIHHRLTSSLSEANIRRIFGTVSASVISTSQAQVSTGSLSSNAFFQPNQ</sequence>
<comment type="caution">
    <text evidence="2">The sequence shown here is derived from an EMBL/GenBank/DDBJ whole genome shotgun (WGS) entry which is preliminary data.</text>
</comment>
<protein>
    <recommendedName>
        <fullName evidence="1">VWFA domain-containing protein</fullName>
    </recommendedName>
</protein>
<proteinExistence type="predicted"/>
<dbReference type="PROSITE" id="PS50234">
    <property type="entry name" value="VWFA"/>
    <property type="match status" value="1"/>
</dbReference>
<accession>A0A0F9UAQ1</accession>
<dbReference type="InterPro" id="IPR002035">
    <property type="entry name" value="VWF_A"/>
</dbReference>
<dbReference type="SUPFAM" id="SSF53300">
    <property type="entry name" value="vWA-like"/>
    <property type="match status" value="1"/>
</dbReference>